<reference evidence="2" key="1">
    <citation type="journal article" date="2021" name="Mol. Plant Microbe Interact.">
        <title>Complete Genome Sequence of the Plant-Pathogenic Fungus Colletotrichum lupini.</title>
        <authorList>
            <person name="Baroncelli R."/>
            <person name="Pensec F."/>
            <person name="Da Lio D."/>
            <person name="Boufleur T."/>
            <person name="Vicente I."/>
            <person name="Sarrocco S."/>
            <person name="Picot A."/>
            <person name="Baraldi E."/>
            <person name="Sukno S."/>
            <person name="Thon M."/>
            <person name="Le Floch G."/>
        </authorList>
    </citation>
    <scope>NUCLEOTIDE SEQUENCE</scope>
    <source>
        <strain evidence="2">IMI 504893</strain>
    </source>
</reference>
<protein>
    <submittedName>
        <fullName evidence="2">Uncharacterized protein</fullName>
    </submittedName>
</protein>
<dbReference type="GeneID" id="73337018"/>
<evidence type="ECO:0000256" key="1">
    <source>
        <dbReference type="SAM" id="MobiDB-lite"/>
    </source>
</evidence>
<sequence length="1130" mass="124590">MRRAQEADEAVTETEKETEREERLRQGRDYRMTGKEEEIANLGSSDMENAINADLGQVHLTCKSLCWKTRWKDTWITDIHFPPGKRKVRSTKYRVIEKIIPSMLHSRAMAISIITSLFRIEGQASRFDVCRQGKVPRARSKVQECVPYRPQARYLIWYFTGFLVSRDGLTDGAGGVAFLPPPVTILPIVVYVLSSAWPLLSFRPDIPSTGTVSDGKNGKNSLPWVLAPTLLYPALHVCICGTEDGNEQERKIRMCRYFVLRIESFGGSQRNGSAMSMSEAQMTTAIFVIVLVPHRNRLLLPIVDPLPDAGGWTPECPSTPTTTYEYAGTLPYLTNTFWPKVKHLASVSTLLQCLADFCMHRMACISRYIVLAHVHGLIERTDPYHALFSASALHPLSEPRSPTNMTPLCGLAFASPFLPHTFLTLLHVSGIILFAQSWTLEPAAKPSFTFSSPDRRYTPDDSRRCACMQVVVASQGQPWPIPGPAGGASPRTRAEKVCCASEKGHHTINLVPMAAVPLHRLGSLQGPCIASAQSLMNLRPLGGLGIRSAEAVFFQDILFCLPTLSVVREPLLRLCPKSRNESKAINPYPGAETSNRFPPPGPPTCLEALLPLGFWGFLEKPVESRVFAGNRVGIPEVVTTHTKLVSCSRDPVSVFLSGTLHETSPVQITTPVLQLKVKAANSLHKTFDLPYATSRISARLTRNTRSCPSLASAEKDEHDVDTTASQPRKLPASADLLDNCREELFSQQSRSRFVPTFLESSPDAVQPPSESTGVDPEVISMSSCAALWLIPHLLACGVDPLRSPIKAPKTATSPRPKISAPCHTLLFSNPCSSNEDARTSHHSRRPGPRDAQYGMNRHCQPHLKPIPTPSPRMPQGDDVSFRARNLRTQTKTPERDGNAFALHGNISTTLCNIYRATSRSKSIQLPVQGNKQGVRFPLSFSLPVLNSCPGALMHEISNLRGPSTPLNQRLECPPSSTAFPPPYHLQPTSSEEQASTSREKANAGGRKWTTLPPQLLQGDSFVVTICSSTPFLDPGPAFTSSHGVPAYLFSEMILFLLGILRLYLHAGPLPALLHLLDEFTAWKPWKKSTEISIHGNHSTSYTTAAETIPILETRMNGLLWEAQPLYSKER</sequence>
<accession>A0A9Q8WCA4</accession>
<dbReference type="Proteomes" id="UP000830671">
    <property type="component" value="Chromosome 2"/>
</dbReference>
<feature type="region of interest" description="Disordered" evidence="1">
    <location>
        <begin position="959"/>
        <end position="1009"/>
    </location>
</feature>
<dbReference type="RefSeq" id="XP_049139151.1">
    <property type="nucleotide sequence ID" value="XM_049282008.1"/>
</dbReference>
<evidence type="ECO:0000313" key="2">
    <source>
        <dbReference type="EMBL" id="UQC77512.1"/>
    </source>
</evidence>
<gene>
    <name evidence="2" type="ORF">CLUP02_02980</name>
</gene>
<dbReference type="EMBL" id="CP019474">
    <property type="protein sequence ID" value="UQC77512.1"/>
    <property type="molecule type" value="Genomic_DNA"/>
</dbReference>
<keyword evidence="3" id="KW-1185">Reference proteome</keyword>
<feature type="compositionally biased region" description="Polar residues" evidence="1">
    <location>
        <begin position="986"/>
        <end position="996"/>
    </location>
</feature>
<feature type="region of interest" description="Disordered" evidence="1">
    <location>
        <begin position="707"/>
        <end position="728"/>
    </location>
</feature>
<feature type="region of interest" description="Disordered" evidence="1">
    <location>
        <begin position="1"/>
        <end position="26"/>
    </location>
</feature>
<dbReference type="KEGG" id="clup:CLUP02_02980"/>
<dbReference type="AlphaFoldDB" id="A0A9Q8WCA4"/>
<organism evidence="2 3">
    <name type="scientific">Colletotrichum lupini</name>
    <dbReference type="NCBI Taxonomy" id="145971"/>
    <lineage>
        <taxon>Eukaryota</taxon>
        <taxon>Fungi</taxon>
        <taxon>Dikarya</taxon>
        <taxon>Ascomycota</taxon>
        <taxon>Pezizomycotina</taxon>
        <taxon>Sordariomycetes</taxon>
        <taxon>Hypocreomycetidae</taxon>
        <taxon>Glomerellales</taxon>
        <taxon>Glomerellaceae</taxon>
        <taxon>Colletotrichum</taxon>
        <taxon>Colletotrichum acutatum species complex</taxon>
    </lineage>
</organism>
<evidence type="ECO:0000313" key="3">
    <source>
        <dbReference type="Proteomes" id="UP000830671"/>
    </source>
</evidence>
<name>A0A9Q8WCA4_9PEZI</name>
<feature type="compositionally biased region" description="Basic and acidic residues" evidence="1">
    <location>
        <begin position="13"/>
        <end position="26"/>
    </location>
</feature>
<proteinExistence type="predicted"/>